<keyword evidence="1" id="KW-0472">Membrane</keyword>
<feature type="transmembrane region" description="Helical" evidence="1">
    <location>
        <begin position="49"/>
        <end position="76"/>
    </location>
</feature>
<dbReference type="GeneID" id="300208858"/>
<keyword evidence="3" id="KW-1185">Reference proteome</keyword>
<sequence length="299" mass="34098">MADNDYELYERFHTPDPCIAERERVAMSPEEKAWALYKGSLHRSGWLEWLILPVVIGLWAPMVCIVLVLLAYQALFAPEFDPQRHGEAIFTAMLLSTLLLFVVWVAWNRHRALHDPRLLYWRDLPEVAEVELERHTLVSAFSLWSSDYDPDNPQVARWVDGRIQQMADSGVSQWLLARTAEGRWLVLCERVAGTFRGYGTQVRPAAASQWPLSRELAIAFAPRTNVPLGLRFSGAPLALAETSHWLSRGDLDRLTRVAHHWTFFAPERYGLINSAYVPWLEELLGRVQPGVADSTLPVC</sequence>
<name>A0A1H1XJX8_9PSED</name>
<gene>
    <name evidence="2" type="ORF">SAMN05216598_3942</name>
</gene>
<protein>
    <submittedName>
        <fullName evidence="2">Uncharacterized protein</fullName>
    </submittedName>
</protein>
<evidence type="ECO:0000256" key="1">
    <source>
        <dbReference type="SAM" id="Phobius"/>
    </source>
</evidence>
<dbReference type="EMBL" id="LT629777">
    <property type="protein sequence ID" value="SDT09482.1"/>
    <property type="molecule type" value="Genomic_DNA"/>
</dbReference>
<dbReference type="AlphaFoldDB" id="A0A1H1XJX8"/>
<dbReference type="Proteomes" id="UP000199524">
    <property type="component" value="Chromosome I"/>
</dbReference>
<proteinExistence type="predicted"/>
<keyword evidence="1" id="KW-0812">Transmembrane</keyword>
<accession>A0A1H1XJX8</accession>
<dbReference type="RefSeq" id="WP_090207784.1">
    <property type="nucleotide sequence ID" value="NZ_LT629777.1"/>
</dbReference>
<feature type="transmembrane region" description="Helical" evidence="1">
    <location>
        <begin position="88"/>
        <end position="107"/>
    </location>
</feature>
<reference evidence="3" key="1">
    <citation type="submission" date="2016-10" db="EMBL/GenBank/DDBJ databases">
        <authorList>
            <person name="Varghese N."/>
            <person name="Submissions S."/>
        </authorList>
    </citation>
    <scope>NUCLEOTIDE SEQUENCE [LARGE SCALE GENOMIC DNA]</scope>
    <source>
        <strain evidence="3">ATCC 23835</strain>
    </source>
</reference>
<organism evidence="2 3">
    <name type="scientific">Pseudomonas asplenii</name>
    <dbReference type="NCBI Taxonomy" id="53407"/>
    <lineage>
        <taxon>Bacteria</taxon>
        <taxon>Pseudomonadati</taxon>
        <taxon>Pseudomonadota</taxon>
        <taxon>Gammaproteobacteria</taxon>
        <taxon>Pseudomonadales</taxon>
        <taxon>Pseudomonadaceae</taxon>
        <taxon>Pseudomonas</taxon>
    </lineage>
</organism>
<keyword evidence="1" id="KW-1133">Transmembrane helix</keyword>
<evidence type="ECO:0000313" key="2">
    <source>
        <dbReference type="EMBL" id="SDT09482.1"/>
    </source>
</evidence>
<evidence type="ECO:0000313" key="3">
    <source>
        <dbReference type="Proteomes" id="UP000199524"/>
    </source>
</evidence>